<accession>A0ABY7JQR7</accession>
<dbReference type="InterPro" id="IPR048574">
    <property type="entry name" value="RUBY_RBDX"/>
</dbReference>
<dbReference type="PROSITE" id="PS50903">
    <property type="entry name" value="RUBREDOXIN_LIKE"/>
    <property type="match status" value="1"/>
</dbReference>
<reference evidence="4" key="1">
    <citation type="submission" date="2022-12" db="EMBL/GenBank/DDBJ databases">
        <title>Peptostreptococcus.</title>
        <authorList>
            <person name="Lee S.H."/>
        </authorList>
    </citation>
    <scope>NUCLEOTIDE SEQUENCE</scope>
    <source>
        <strain evidence="4">CBA3647</strain>
    </source>
</reference>
<dbReference type="RefSeq" id="WP_269312378.1">
    <property type="nucleotide sequence ID" value="NZ_CP114052.1"/>
</dbReference>
<sequence length="162" mass="18869">MRRYKCKECGYIHIGDSAPDVCPVCAYDSEVFFLMDEENIKKENEYFEMIDSPNPELLKKMRKQLDSVSRLSSVVWSMYNQALNEGKNDMAQEFRDISAKLTRQSSVFVMFLGEFLEFNSEANMEELKNQLNKINLKNQEIINLLIEDGNDNEAEILSNIMK</sequence>
<dbReference type="InterPro" id="IPR024934">
    <property type="entry name" value="Rubredoxin-like_dom"/>
</dbReference>
<keyword evidence="2" id="KW-0175">Coiled coil</keyword>
<evidence type="ECO:0000256" key="1">
    <source>
        <dbReference type="ARBA" id="ARBA00001965"/>
    </source>
</evidence>
<dbReference type="Proteomes" id="UP001164187">
    <property type="component" value="Chromosome"/>
</dbReference>
<feature type="domain" description="Rubredoxin-like" evidence="3">
    <location>
        <begin position="1"/>
        <end position="35"/>
    </location>
</feature>
<comment type="cofactor">
    <cofactor evidence="1">
        <name>Fe(3+)</name>
        <dbReference type="ChEBI" id="CHEBI:29034"/>
    </cofactor>
</comment>
<dbReference type="Gene3D" id="2.20.28.10">
    <property type="match status" value="1"/>
</dbReference>
<protein>
    <submittedName>
        <fullName evidence="4">Rubrerythrin</fullName>
    </submittedName>
</protein>
<dbReference type="Pfam" id="PF21349">
    <property type="entry name" value="RUBY_RBDX"/>
    <property type="match status" value="1"/>
</dbReference>
<evidence type="ECO:0000256" key="2">
    <source>
        <dbReference type="SAM" id="Coils"/>
    </source>
</evidence>
<evidence type="ECO:0000313" key="4">
    <source>
        <dbReference type="EMBL" id="WAW15700.1"/>
    </source>
</evidence>
<dbReference type="SUPFAM" id="SSF57802">
    <property type="entry name" value="Rubredoxin-like"/>
    <property type="match status" value="1"/>
</dbReference>
<name>A0ABY7JQR7_9FIRM</name>
<organism evidence="4 5">
    <name type="scientific">Peptostreptococcus equinus</name>
    <dbReference type="NCBI Taxonomy" id="3003601"/>
    <lineage>
        <taxon>Bacteria</taxon>
        <taxon>Bacillati</taxon>
        <taxon>Bacillota</taxon>
        <taxon>Clostridia</taxon>
        <taxon>Peptostreptococcales</taxon>
        <taxon>Peptostreptococcaceae</taxon>
        <taxon>Peptostreptococcus</taxon>
    </lineage>
</organism>
<evidence type="ECO:0000313" key="5">
    <source>
        <dbReference type="Proteomes" id="UP001164187"/>
    </source>
</evidence>
<evidence type="ECO:0000259" key="3">
    <source>
        <dbReference type="PROSITE" id="PS50903"/>
    </source>
</evidence>
<dbReference type="CDD" id="cd00729">
    <property type="entry name" value="rubredoxin_SM"/>
    <property type="match status" value="1"/>
</dbReference>
<keyword evidence="5" id="KW-1185">Reference proteome</keyword>
<proteinExistence type="predicted"/>
<dbReference type="EMBL" id="CP114052">
    <property type="protein sequence ID" value="WAW15700.1"/>
    <property type="molecule type" value="Genomic_DNA"/>
</dbReference>
<gene>
    <name evidence="4" type="ORF">O0R46_04420</name>
</gene>
<feature type="coiled-coil region" evidence="2">
    <location>
        <begin position="117"/>
        <end position="144"/>
    </location>
</feature>